<dbReference type="Gene3D" id="2.60.40.420">
    <property type="entry name" value="Cupredoxins - blue copper proteins"/>
    <property type="match status" value="1"/>
</dbReference>
<evidence type="ECO:0000256" key="1">
    <source>
        <dbReference type="ARBA" id="ARBA00004141"/>
    </source>
</evidence>
<keyword evidence="9 10" id="KW-0472">Membrane</keyword>
<dbReference type="InterPro" id="IPR002429">
    <property type="entry name" value="CcO_II-like_C"/>
</dbReference>
<keyword evidence="12" id="KW-0186">Copper</keyword>
<dbReference type="InterPro" id="IPR011759">
    <property type="entry name" value="Cyt_c_oxidase_su2_TM_dom"/>
</dbReference>
<comment type="subcellular location">
    <subcellularLocation>
        <location evidence="11">Cell membrane</location>
        <topology evidence="11">Multi-pass membrane protein</topology>
    </subcellularLocation>
    <subcellularLocation>
        <location evidence="1">Membrane</location>
        <topology evidence="1">Multi-pass membrane protein</topology>
    </subcellularLocation>
</comment>
<dbReference type="SUPFAM" id="SSF103088">
    <property type="entry name" value="OmpA-like"/>
    <property type="match status" value="1"/>
</dbReference>
<comment type="similarity">
    <text evidence="2 11">Belongs to the cytochrome c oxidase subunit 2 family.</text>
</comment>
<reference evidence="17 18" key="1">
    <citation type="submission" date="2020-10" db="EMBL/GenBank/DDBJ databases">
        <title>Connecting structure to function with the recovery of over 1000 high-quality activated sludge metagenome-assembled genomes encoding full-length rRNA genes using long-read sequencing.</title>
        <authorList>
            <person name="Singleton C.M."/>
            <person name="Petriglieri F."/>
            <person name="Kristensen J.M."/>
            <person name="Kirkegaard R.H."/>
            <person name="Michaelsen T.Y."/>
            <person name="Andersen M.H."/>
            <person name="Karst S.M."/>
            <person name="Dueholm M.S."/>
            <person name="Nielsen P.H."/>
            <person name="Albertsen M."/>
        </authorList>
    </citation>
    <scope>NUCLEOTIDE SEQUENCE [LARGE SCALE GENOMIC DNA]</scope>
    <source>
        <strain evidence="17">Ribe_18-Q3-R11-54_BAT3C.373</strain>
    </source>
</reference>
<dbReference type="GO" id="GO:0042773">
    <property type="term" value="P:ATP synthesis coupled electron transport"/>
    <property type="evidence" value="ECO:0007669"/>
    <property type="project" value="TreeGrafter"/>
</dbReference>
<keyword evidence="12" id="KW-0479">Metal-binding</keyword>
<dbReference type="PANTHER" id="PTHR22888">
    <property type="entry name" value="CYTOCHROME C OXIDASE, SUBUNIT II"/>
    <property type="match status" value="1"/>
</dbReference>
<comment type="catalytic activity">
    <reaction evidence="12">
        <text>4 Fe(II)-[cytochrome c] + O2 + 8 H(+)(in) = 4 Fe(III)-[cytochrome c] + 2 H2O + 4 H(+)(out)</text>
        <dbReference type="Rhea" id="RHEA:11436"/>
        <dbReference type="Rhea" id="RHEA-COMP:10350"/>
        <dbReference type="Rhea" id="RHEA-COMP:14399"/>
        <dbReference type="ChEBI" id="CHEBI:15377"/>
        <dbReference type="ChEBI" id="CHEBI:15378"/>
        <dbReference type="ChEBI" id="CHEBI:15379"/>
        <dbReference type="ChEBI" id="CHEBI:29033"/>
        <dbReference type="ChEBI" id="CHEBI:29034"/>
        <dbReference type="EC" id="7.1.1.9"/>
    </reaction>
</comment>
<dbReference type="GO" id="GO:0004129">
    <property type="term" value="F:cytochrome-c oxidase activity"/>
    <property type="evidence" value="ECO:0007669"/>
    <property type="project" value="UniProtKB-EC"/>
</dbReference>
<evidence type="ECO:0000256" key="3">
    <source>
        <dbReference type="ARBA" id="ARBA00022448"/>
    </source>
</evidence>
<dbReference type="EMBL" id="JADKFW010000005">
    <property type="protein sequence ID" value="MBK9717816.1"/>
    <property type="molecule type" value="Genomic_DNA"/>
</dbReference>
<dbReference type="Pfam" id="PF02790">
    <property type="entry name" value="COX2_TM"/>
    <property type="match status" value="1"/>
</dbReference>
<dbReference type="Pfam" id="PF00116">
    <property type="entry name" value="COX2"/>
    <property type="match status" value="1"/>
</dbReference>
<feature type="domain" description="Cytochrome oxidase subunit II transmembrane region profile" evidence="15">
    <location>
        <begin position="67"/>
        <end position="162"/>
    </location>
</feature>
<dbReference type="PANTHER" id="PTHR22888:SF9">
    <property type="entry name" value="CYTOCHROME C OXIDASE SUBUNIT 2"/>
    <property type="match status" value="1"/>
</dbReference>
<evidence type="ECO:0000256" key="11">
    <source>
        <dbReference type="RuleBase" id="RU000456"/>
    </source>
</evidence>
<dbReference type="Pfam" id="PF00691">
    <property type="entry name" value="OmpA"/>
    <property type="match status" value="1"/>
</dbReference>
<gene>
    <name evidence="17" type="ORF">IPO85_09925</name>
</gene>
<evidence type="ECO:0000256" key="8">
    <source>
        <dbReference type="ARBA" id="ARBA00022989"/>
    </source>
</evidence>
<keyword evidence="4 11" id="KW-0679">Respiratory chain</keyword>
<dbReference type="PROSITE" id="PS50857">
    <property type="entry name" value="COX2_CUA"/>
    <property type="match status" value="1"/>
</dbReference>
<dbReference type="Gene3D" id="3.30.1330.60">
    <property type="entry name" value="OmpA-like domain"/>
    <property type="match status" value="1"/>
</dbReference>
<name>A0A9D7SAD6_9BACT</name>
<evidence type="ECO:0000259" key="16">
    <source>
        <dbReference type="PROSITE" id="PS51123"/>
    </source>
</evidence>
<evidence type="ECO:0000313" key="18">
    <source>
        <dbReference type="Proteomes" id="UP000808349"/>
    </source>
</evidence>
<dbReference type="InterPro" id="IPR036257">
    <property type="entry name" value="Cyt_c_oxidase_su2_TM_sf"/>
</dbReference>
<dbReference type="InterPro" id="IPR036737">
    <property type="entry name" value="OmpA-like_sf"/>
</dbReference>
<feature type="domain" description="Cytochrome oxidase subunit II copper A binding" evidence="14">
    <location>
        <begin position="166"/>
        <end position="338"/>
    </location>
</feature>
<feature type="transmembrane region" description="Helical" evidence="13">
    <location>
        <begin position="6"/>
        <end position="26"/>
    </location>
</feature>
<dbReference type="PROSITE" id="PS51123">
    <property type="entry name" value="OMPA_2"/>
    <property type="match status" value="1"/>
</dbReference>
<dbReference type="SUPFAM" id="SSF81464">
    <property type="entry name" value="Cytochrome c oxidase subunit II-like, transmembrane region"/>
    <property type="match status" value="1"/>
</dbReference>
<feature type="transmembrane region" description="Helical" evidence="13">
    <location>
        <begin position="134"/>
        <end position="155"/>
    </location>
</feature>
<dbReference type="CDD" id="cd07185">
    <property type="entry name" value="OmpA_C-like"/>
    <property type="match status" value="1"/>
</dbReference>
<proteinExistence type="inferred from homology"/>
<dbReference type="EC" id="7.1.1.9" evidence="12"/>
<organism evidence="17 18">
    <name type="scientific">Candidatus Defluviibacterium haderslevense</name>
    <dbReference type="NCBI Taxonomy" id="2981993"/>
    <lineage>
        <taxon>Bacteria</taxon>
        <taxon>Pseudomonadati</taxon>
        <taxon>Bacteroidota</taxon>
        <taxon>Saprospiria</taxon>
        <taxon>Saprospirales</taxon>
        <taxon>Saprospiraceae</taxon>
        <taxon>Candidatus Defluviibacterium</taxon>
    </lineage>
</organism>
<dbReference type="PRINTS" id="PR01166">
    <property type="entry name" value="CYCOXIDASEII"/>
</dbReference>
<evidence type="ECO:0000259" key="15">
    <source>
        <dbReference type="PROSITE" id="PS50999"/>
    </source>
</evidence>
<dbReference type="InterPro" id="IPR008972">
    <property type="entry name" value="Cupredoxin"/>
</dbReference>
<dbReference type="InterPro" id="IPR006665">
    <property type="entry name" value="OmpA-like"/>
</dbReference>
<evidence type="ECO:0000256" key="2">
    <source>
        <dbReference type="ARBA" id="ARBA00007866"/>
    </source>
</evidence>
<evidence type="ECO:0000256" key="6">
    <source>
        <dbReference type="ARBA" id="ARBA00022967"/>
    </source>
</evidence>
<keyword evidence="5 11" id="KW-0812">Transmembrane</keyword>
<evidence type="ECO:0000256" key="5">
    <source>
        <dbReference type="ARBA" id="ARBA00022692"/>
    </source>
</evidence>
<evidence type="ECO:0000256" key="13">
    <source>
        <dbReference type="SAM" id="Phobius"/>
    </source>
</evidence>
<accession>A0A9D7SAD6</accession>
<evidence type="ECO:0000256" key="4">
    <source>
        <dbReference type="ARBA" id="ARBA00022660"/>
    </source>
</evidence>
<evidence type="ECO:0000313" key="17">
    <source>
        <dbReference type="EMBL" id="MBK9717816.1"/>
    </source>
</evidence>
<comment type="caution">
    <text evidence="17">The sequence shown here is derived from an EMBL/GenBank/DDBJ whole genome shotgun (WGS) entry which is preliminary data.</text>
</comment>
<dbReference type="PRINTS" id="PR01021">
    <property type="entry name" value="OMPADOMAIN"/>
</dbReference>
<keyword evidence="8 13" id="KW-1133">Transmembrane helix</keyword>
<dbReference type="AlphaFoldDB" id="A0A9D7SAD6"/>
<sequence>MTSLIIILSIILLFVVLVQIAKINEITTELQGVEESLVKSSLINSRWLLIFCVLFLGGFTWCCLHYANKMLGYGPHTSASLHGGKIDSMFNVTAFFTIIVFVLCHIALFWFAYKYRYQKGRKTLFIPHDNRLEMIWTAIPAFVMVILVVKGLVAWNDIMADVTTGEDYIEIEATASQFAWNLRYPGPDNKLGVKDFRLIKPGINDLGQDWNDERNLDDFNSDELVIPKGKKIRIRIIGKDVLHNFYLPHFRVKMDAVPGIPTYFVFTPIKSTEDYRQELRKYPEYNVPSDPTDPNSEPKWKVFNYELACAELCGKGHYSMRRLVKVVSQEEFDIWNKKQKSYYLGSIRNTDEDPFKGKAISLELKSKAADLQLALNKALDTTNHNVADRTLALDNIYFESGSAKLDTNSNYALNVLKEAFVNYPNLKVEVSGHTDNTGDPNANLTLSIQRANAVKDYLVTMGVQADRMASLGFGITKPVATNETEEGKAKNRRIEFKILSF</sequence>
<evidence type="ECO:0000256" key="9">
    <source>
        <dbReference type="ARBA" id="ARBA00023136"/>
    </source>
</evidence>
<dbReference type="SUPFAM" id="SSF49503">
    <property type="entry name" value="Cupredoxins"/>
    <property type="match status" value="1"/>
</dbReference>
<dbReference type="Proteomes" id="UP000808349">
    <property type="component" value="Unassembled WGS sequence"/>
</dbReference>
<dbReference type="GO" id="GO:0005886">
    <property type="term" value="C:plasma membrane"/>
    <property type="evidence" value="ECO:0007669"/>
    <property type="project" value="UniProtKB-SubCell"/>
</dbReference>
<dbReference type="InterPro" id="IPR045187">
    <property type="entry name" value="CcO_II"/>
</dbReference>
<feature type="transmembrane region" description="Helical" evidence="13">
    <location>
        <begin position="47"/>
        <end position="68"/>
    </location>
</feature>
<dbReference type="PROSITE" id="PS50999">
    <property type="entry name" value="COX2_TM"/>
    <property type="match status" value="1"/>
</dbReference>
<comment type="function">
    <text evidence="12">Subunits I and II form the functional core of the enzyme complex. Electrons originating in cytochrome c are transferred via heme a and Cu(A) to the binuclear center formed by heme a3 and Cu(B).</text>
</comment>
<evidence type="ECO:0000256" key="7">
    <source>
        <dbReference type="ARBA" id="ARBA00022982"/>
    </source>
</evidence>
<feature type="transmembrane region" description="Helical" evidence="13">
    <location>
        <begin position="88"/>
        <end position="113"/>
    </location>
</feature>
<comment type="cofactor">
    <cofactor evidence="12">
        <name>Cu cation</name>
        <dbReference type="ChEBI" id="CHEBI:23378"/>
    </cofactor>
    <text evidence="12">Binds a copper A center.</text>
</comment>
<dbReference type="Gene3D" id="1.10.287.90">
    <property type="match status" value="1"/>
</dbReference>
<evidence type="ECO:0000259" key="14">
    <source>
        <dbReference type="PROSITE" id="PS50857"/>
    </source>
</evidence>
<dbReference type="GO" id="GO:0005507">
    <property type="term" value="F:copper ion binding"/>
    <property type="evidence" value="ECO:0007669"/>
    <property type="project" value="InterPro"/>
</dbReference>
<evidence type="ECO:0000256" key="12">
    <source>
        <dbReference type="RuleBase" id="RU004024"/>
    </source>
</evidence>
<keyword evidence="3 11" id="KW-0813">Transport</keyword>
<evidence type="ECO:0000256" key="10">
    <source>
        <dbReference type="PROSITE-ProRule" id="PRU00473"/>
    </source>
</evidence>
<keyword evidence="7 11" id="KW-0249">Electron transport</keyword>
<dbReference type="InterPro" id="IPR006664">
    <property type="entry name" value="OMP_bac"/>
</dbReference>
<protein>
    <recommendedName>
        <fullName evidence="12">Cytochrome c oxidase subunit 2</fullName>
        <ecNumber evidence="12">7.1.1.9</ecNumber>
    </recommendedName>
</protein>
<feature type="domain" description="OmpA-like" evidence="16">
    <location>
        <begin position="386"/>
        <end position="501"/>
    </location>
</feature>
<keyword evidence="6" id="KW-1278">Translocase</keyword>